<sequence>MNRTITLMSAVIVLASGLTACSNETTQKPTQQNQSFAGDDSSHNSATDTSLFSYSNVIDDIKQKTKVPVIAPDLSEPLENLYYGIQYKASEDEYALKVYATEKKLEVNSPELNKPGSREMGGISGSKTNRSLNSFQEMEIPKNPKSITIDSNVSAWVDSDYDIFGYMEFNNWKVKVTLNGESATKKLTEVYNVLKNSPLKDFSSGQILLSSRDTFMRWQSEDKKYEYDFEWRSNSFSHAFEIIQPEK</sequence>
<proteinExistence type="predicted"/>
<feature type="compositionally biased region" description="Polar residues" evidence="1">
    <location>
        <begin position="24"/>
        <end position="36"/>
    </location>
</feature>
<protein>
    <recommendedName>
        <fullName evidence="5">Lipoprotein</fullName>
    </recommendedName>
</protein>
<dbReference type="EMBL" id="CP098755">
    <property type="protein sequence ID" value="USG67782.1"/>
    <property type="molecule type" value="Genomic_DNA"/>
</dbReference>
<dbReference type="Proteomes" id="UP001056500">
    <property type="component" value="Chromosome"/>
</dbReference>
<evidence type="ECO:0000313" key="4">
    <source>
        <dbReference type="Proteomes" id="UP001056500"/>
    </source>
</evidence>
<dbReference type="RefSeq" id="WP_251874876.1">
    <property type="nucleotide sequence ID" value="NZ_CP098755.1"/>
</dbReference>
<name>A0ABY4WKX9_9BACL</name>
<feature type="region of interest" description="Disordered" evidence="1">
    <location>
        <begin position="109"/>
        <end position="128"/>
    </location>
</feature>
<reference evidence="3" key="1">
    <citation type="submission" date="2022-06" db="EMBL/GenBank/DDBJ databases">
        <title>Genome sequencing of Brevibacillus sp. BB3-R1.</title>
        <authorList>
            <person name="Heo J."/>
            <person name="Lee D."/>
            <person name="Won M."/>
            <person name="Han B.-H."/>
            <person name="Hong S.-B."/>
            <person name="Kwon S.-W."/>
        </authorList>
    </citation>
    <scope>NUCLEOTIDE SEQUENCE</scope>
    <source>
        <strain evidence="3">BB3-R1</strain>
    </source>
</reference>
<accession>A0ABY4WKX9</accession>
<evidence type="ECO:0000256" key="2">
    <source>
        <dbReference type="SAM" id="SignalP"/>
    </source>
</evidence>
<organism evidence="3 4">
    <name type="scientific">Brevibacillus ruminantium</name>
    <dbReference type="NCBI Taxonomy" id="2950604"/>
    <lineage>
        <taxon>Bacteria</taxon>
        <taxon>Bacillati</taxon>
        <taxon>Bacillota</taxon>
        <taxon>Bacilli</taxon>
        <taxon>Bacillales</taxon>
        <taxon>Paenibacillaceae</taxon>
        <taxon>Brevibacillus</taxon>
    </lineage>
</organism>
<feature type="chain" id="PRO_5045896805" description="Lipoprotein" evidence="2">
    <location>
        <begin position="21"/>
        <end position="247"/>
    </location>
</feature>
<evidence type="ECO:0008006" key="5">
    <source>
        <dbReference type="Google" id="ProtNLM"/>
    </source>
</evidence>
<keyword evidence="4" id="KW-1185">Reference proteome</keyword>
<gene>
    <name evidence="3" type="ORF">NDK47_11105</name>
</gene>
<evidence type="ECO:0000256" key="1">
    <source>
        <dbReference type="SAM" id="MobiDB-lite"/>
    </source>
</evidence>
<feature type="signal peptide" evidence="2">
    <location>
        <begin position="1"/>
        <end position="20"/>
    </location>
</feature>
<keyword evidence="2" id="KW-0732">Signal</keyword>
<dbReference type="PROSITE" id="PS51257">
    <property type="entry name" value="PROKAR_LIPOPROTEIN"/>
    <property type="match status" value="1"/>
</dbReference>
<evidence type="ECO:0000313" key="3">
    <source>
        <dbReference type="EMBL" id="USG67782.1"/>
    </source>
</evidence>
<feature type="region of interest" description="Disordered" evidence="1">
    <location>
        <begin position="24"/>
        <end position="43"/>
    </location>
</feature>